<accession>A0A1Y1QHC9</accession>
<gene>
    <name evidence="1" type="ORF">BWK73_33645</name>
</gene>
<proteinExistence type="predicted"/>
<organism evidence="1 2">
    <name type="scientific">Thiothrix lacustris</name>
    <dbReference type="NCBI Taxonomy" id="525917"/>
    <lineage>
        <taxon>Bacteria</taxon>
        <taxon>Pseudomonadati</taxon>
        <taxon>Pseudomonadota</taxon>
        <taxon>Gammaproteobacteria</taxon>
        <taxon>Thiotrichales</taxon>
        <taxon>Thiotrichaceae</taxon>
        <taxon>Thiothrix</taxon>
    </lineage>
</organism>
<dbReference type="AlphaFoldDB" id="A0A1Y1QHC9"/>
<sequence>MTDTTTEQLTQHLHRLGWQDYLPAFMALLACFDGTEAWFDDEERDSLPYCLLTWLASLTSTETKPLPLALFAVRHWPVVAFRARIDRQVWDYRKLTFQQFCGDTPLSEIHVWLHCRHHQRKHSERFSLAQAVGFLRQHRQSPGNTE</sequence>
<protein>
    <submittedName>
        <fullName evidence="1">Uncharacterized protein</fullName>
    </submittedName>
</protein>
<reference evidence="1 2" key="1">
    <citation type="submission" date="2017-01" db="EMBL/GenBank/DDBJ databases">
        <title>Novel large sulfur bacteria in the metagenomes of groundwater-fed chemosynthetic microbial mats in the Lake Huron basin.</title>
        <authorList>
            <person name="Sharrar A.M."/>
            <person name="Flood B.E."/>
            <person name="Bailey J.V."/>
            <person name="Jones D.S."/>
            <person name="Biddanda B."/>
            <person name="Ruberg S.A."/>
            <person name="Marcus D.N."/>
            <person name="Dick G.J."/>
        </authorList>
    </citation>
    <scope>NUCLEOTIDE SEQUENCE [LARGE SCALE GENOMIC DNA]</scope>
    <source>
        <strain evidence="1">A8</strain>
    </source>
</reference>
<dbReference type="EMBL" id="MTEJ01000290">
    <property type="protein sequence ID" value="OQX05413.1"/>
    <property type="molecule type" value="Genomic_DNA"/>
</dbReference>
<dbReference type="Proteomes" id="UP000192491">
    <property type="component" value="Unassembled WGS sequence"/>
</dbReference>
<name>A0A1Y1QHC9_9GAMM</name>
<evidence type="ECO:0000313" key="1">
    <source>
        <dbReference type="EMBL" id="OQX05413.1"/>
    </source>
</evidence>
<evidence type="ECO:0000313" key="2">
    <source>
        <dbReference type="Proteomes" id="UP000192491"/>
    </source>
</evidence>
<comment type="caution">
    <text evidence="1">The sequence shown here is derived from an EMBL/GenBank/DDBJ whole genome shotgun (WGS) entry which is preliminary data.</text>
</comment>